<comment type="caution">
    <text evidence="1">The sequence shown here is derived from an EMBL/GenBank/DDBJ whole genome shotgun (WGS) entry which is preliminary data.</text>
</comment>
<dbReference type="Proteomes" id="UP000297595">
    <property type="component" value="Unassembled WGS sequence"/>
</dbReference>
<protein>
    <submittedName>
        <fullName evidence="1">Uncharacterized protein</fullName>
    </submittedName>
</protein>
<sequence>MRWLTYVESVSYMQQIPSQQGWNIPMCTIPHCTWKTRLNPYGKSGIRSLKKFCRFLLILAILVFEIGNFNKLFQEPVTLLLSLEDAAFPEAKLKQPAWENCAVKLNLDSN</sequence>
<evidence type="ECO:0000313" key="2">
    <source>
        <dbReference type="Proteomes" id="UP000297595"/>
    </source>
</evidence>
<reference evidence="1 2" key="1">
    <citation type="submission" date="2019-03" db="EMBL/GenBank/DDBJ databases">
        <title>Nematode-trapping fungi genome.</title>
        <authorList>
            <person name="Vidal-Diez De Ulzurrun G."/>
        </authorList>
    </citation>
    <scope>NUCLEOTIDE SEQUENCE [LARGE SCALE GENOMIC DNA]</scope>
    <source>
        <strain evidence="1 2">TWF154</strain>
    </source>
</reference>
<dbReference type="EMBL" id="SOZJ01000004">
    <property type="protein sequence ID" value="TGJ67351.1"/>
    <property type="molecule type" value="Genomic_DNA"/>
</dbReference>
<name>A0A7C8PSK7_ORBOL</name>
<gene>
    <name evidence="1" type="ORF">EYR41_006484</name>
</gene>
<accession>A0A7C8PSK7</accession>
<proteinExistence type="predicted"/>
<dbReference type="AlphaFoldDB" id="A0A7C8PSK7"/>
<organism evidence="1 2">
    <name type="scientific">Orbilia oligospora</name>
    <name type="common">Nematode-trapping fungus</name>
    <name type="synonym">Arthrobotrys oligospora</name>
    <dbReference type="NCBI Taxonomy" id="2813651"/>
    <lineage>
        <taxon>Eukaryota</taxon>
        <taxon>Fungi</taxon>
        <taxon>Dikarya</taxon>
        <taxon>Ascomycota</taxon>
        <taxon>Pezizomycotina</taxon>
        <taxon>Orbiliomycetes</taxon>
        <taxon>Orbiliales</taxon>
        <taxon>Orbiliaceae</taxon>
        <taxon>Orbilia</taxon>
    </lineage>
</organism>
<evidence type="ECO:0000313" key="1">
    <source>
        <dbReference type="EMBL" id="TGJ67351.1"/>
    </source>
</evidence>